<dbReference type="InterPro" id="IPR050821">
    <property type="entry name" value="Cytosolic_carboxypeptidase"/>
</dbReference>
<name>A0A4V3DUV5_9NEIS</name>
<comment type="caution">
    <text evidence="4">The sequence shown here is derived from an EMBL/GenBank/DDBJ whole genome shotgun (WGS) entry which is preliminary data.</text>
</comment>
<dbReference type="PANTHER" id="PTHR12756:SF11">
    <property type="entry name" value="CYTOSOLIC CARBOXYPEPTIDASE 1"/>
    <property type="match status" value="1"/>
</dbReference>
<comment type="cofactor">
    <cofactor evidence="1">
        <name>Zn(2+)</name>
        <dbReference type="ChEBI" id="CHEBI:29105"/>
    </cofactor>
</comment>
<dbReference type="Pfam" id="PF00246">
    <property type="entry name" value="Peptidase_M14"/>
    <property type="match status" value="1"/>
</dbReference>
<dbReference type="InterPro" id="IPR000834">
    <property type="entry name" value="Peptidase_M14"/>
</dbReference>
<dbReference type="GO" id="GO:0008270">
    <property type="term" value="F:zinc ion binding"/>
    <property type="evidence" value="ECO:0007669"/>
    <property type="project" value="InterPro"/>
</dbReference>
<dbReference type="SMART" id="SM00631">
    <property type="entry name" value="Zn_pept"/>
    <property type="match status" value="1"/>
</dbReference>
<protein>
    <submittedName>
        <fullName evidence="4">Murein tripeptide amidase MpaA</fullName>
    </submittedName>
</protein>
<feature type="active site" description="Proton donor/acceptor" evidence="2">
    <location>
        <position position="357"/>
    </location>
</feature>
<dbReference type="Proteomes" id="UP000295611">
    <property type="component" value="Unassembled WGS sequence"/>
</dbReference>
<evidence type="ECO:0000259" key="3">
    <source>
        <dbReference type="PROSITE" id="PS52035"/>
    </source>
</evidence>
<keyword evidence="5" id="KW-1185">Reference proteome</keyword>
<dbReference type="Gene3D" id="2.60.40.3120">
    <property type="match status" value="1"/>
</dbReference>
<dbReference type="Gene3D" id="3.40.630.10">
    <property type="entry name" value="Zn peptidases"/>
    <property type="match status" value="1"/>
</dbReference>
<evidence type="ECO:0000256" key="1">
    <source>
        <dbReference type="ARBA" id="ARBA00001947"/>
    </source>
</evidence>
<gene>
    <name evidence="4" type="ORF">DFP86_109118</name>
</gene>
<dbReference type="CDD" id="cd06234">
    <property type="entry name" value="M14_PaCCP-like"/>
    <property type="match status" value="1"/>
</dbReference>
<evidence type="ECO:0000313" key="5">
    <source>
        <dbReference type="Proteomes" id="UP000295611"/>
    </source>
</evidence>
<dbReference type="SUPFAM" id="SSF53187">
    <property type="entry name" value="Zn-dependent exopeptidases"/>
    <property type="match status" value="1"/>
</dbReference>
<reference evidence="4 5" key="1">
    <citation type="submission" date="2019-03" db="EMBL/GenBank/DDBJ databases">
        <title>Genomic Encyclopedia of Type Strains, Phase III (KMG-III): the genomes of soil and plant-associated and newly described type strains.</title>
        <authorList>
            <person name="Whitman W."/>
        </authorList>
    </citation>
    <scope>NUCLEOTIDE SEQUENCE [LARGE SCALE GENOMIC DNA]</scope>
    <source>
        <strain evidence="4 5">CECT 8976</strain>
    </source>
</reference>
<dbReference type="Pfam" id="PF18027">
    <property type="entry name" value="Pepdidase_M14_N"/>
    <property type="match status" value="1"/>
</dbReference>
<dbReference type="GO" id="GO:0004181">
    <property type="term" value="F:metallocarboxypeptidase activity"/>
    <property type="evidence" value="ECO:0007669"/>
    <property type="project" value="InterPro"/>
</dbReference>
<dbReference type="InterPro" id="IPR040626">
    <property type="entry name" value="Pepdidase_M14_N"/>
</dbReference>
<organism evidence="4 5">
    <name type="scientific">Paludibacterium purpuratum</name>
    <dbReference type="NCBI Taxonomy" id="1144873"/>
    <lineage>
        <taxon>Bacteria</taxon>
        <taxon>Pseudomonadati</taxon>
        <taxon>Pseudomonadota</taxon>
        <taxon>Betaproteobacteria</taxon>
        <taxon>Neisseriales</taxon>
        <taxon>Chromobacteriaceae</taxon>
        <taxon>Paludibacterium</taxon>
    </lineage>
</organism>
<accession>A0A4V3DUV5</accession>
<evidence type="ECO:0000256" key="2">
    <source>
        <dbReference type="PROSITE-ProRule" id="PRU01379"/>
    </source>
</evidence>
<feature type="domain" description="Peptidase M14" evidence="3">
    <location>
        <begin position="126"/>
        <end position="396"/>
    </location>
</feature>
<dbReference type="GO" id="GO:0006508">
    <property type="term" value="P:proteolysis"/>
    <property type="evidence" value="ECO:0007669"/>
    <property type="project" value="InterPro"/>
</dbReference>
<evidence type="ECO:0000313" key="4">
    <source>
        <dbReference type="EMBL" id="TDR77877.1"/>
    </source>
</evidence>
<dbReference type="AlphaFoldDB" id="A0A4V3DUV5"/>
<dbReference type="PANTHER" id="PTHR12756">
    <property type="entry name" value="CYTOSOLIC CARBOXYPEPTIDASE"/>
    <property type="match status" value="1"/>
</dbReference>
<dbReference type="PROSITE" id="PS52035">
    <property type="entry name" value="PEPTIDASE_M14"/>
    <property type="match status" value="1"/>
</dbReference>
<comment type="similarity">
    <text evidence="2">Belongs to the peptidase M14 family.</text>
</comment>
<dbReference type="EMBL" id="SNZP01000009">
    <property type="protein sequence ID" value="TDR77877.1"/>
    <property type="molecule type" value="Genomic_DNA"/>
</dbReference>
<proteinExistence type="inferred from homology"/>
<sequence>MQAPAERFTIRGFEPPPFMVQRMQISHNFDAGSIEIVSADQFENIQLRIRPDNAAHFAQWFYFRLQGAAYQHCTIKFLNAGECAYPKGWADYQPMASYDRVNWFRVAAEFDGEVMTIDHVPLANSIYYAYFEPYSYEQHLNLVGQAQGSGLCQVSCLGATVEGRDMDLLTIGHEVESDLKVWIIARQHPGETMAEWFVEGLLNRLLDPQDPTSRALLDRATFYVVPNMNPDGAIRGNLRTNAAGANLNREWLEPTAETSPEVLCVREKMRETGVDLFLDIHGDEGLPYVFFSGTEGIPSYDARIAAIENEFKALFKLASPDFQDEHGYERKAPGQADLSMATNWVGEQFRCLAYTLEMPFKDNANLPDDDYGWSGQRSLRLGEAMLSAIYGVLGKVR</sequence>